<dbReference type="Pfam" id="PF00134">
    <property type="entry name" value="Cyclin_N"/>
    <property type="match status" value="1"/>
</dbReference>
<dbReference type="Pfam" id="PF21797">
    <property type="entry name" value="CycT2-like_C"/>
    <property type="match status" value="1"/>
</dbReference>
<reference evidence="4 5" key="1">
    <citation type="journal article" date="2019" name="Sci. Rep.">
        <title>Orb-weaving spider Araneus ventricosus genome elucidates the spidroin gene catalogue.</title>
        <authorList>
            <person name="Kono N."/>
            <person name="Nakamura H."/>
            <person name="Ohtoshi R."/>
            <person name="Moran D.A.P."/>
            <person name="Shinohara A."/>
            <person name="Yoshida Y."/>
            <person name="Fujiwara M."/>
            <person name="Mori M."/>
            <person name="Tomita M."/>
            <person name="Arakawa K."/>
        </authorList>
    </citation>
    <scope>NUCLEOTIDE SEQUENCE [LARGE SCALE GENOMIC DNA]</scope>
</reference>
<dbReference type="AlphaFoldDB" id="A0A4Y2KQS3"/>
<evidence type="ECO:0000259" key="3">
    <source>
        <dbReference type="SMART" id="SM00385"/>
    </source>
</evidence>
<dbReference type="SUPFAM" id="SSF47954">
    <property type="entry name" value="Cyclin-like"/>
    <property type="match status" value="2"/>
</dbReference>
<dbReference type="InterPro" id="IPR043198">
    <property type="entry name" value="Cyclin/Ssn8"/>
</dbReference>
<name>A0A4Y2KQS3_ARAVE</name>
<dbReference type="InterPro" id="IPR006671">
    <property type="entry name" value="Cyclin_N"/>
</dbReference>
<dbReference type="SMART" id="SM00385">
    <property type="entry name" value="CYCLIN"/>
    <property type="match status" value="1"/>
</dbReference>
<sequence length="316" mass="36172">MMQMENRWLFSKEKIRDSPNMKLLQDPNKEFIIRLGTTTFIQLIGQKLHLSQHSISAAAVYFHRFYMFFSLEDVDAKKLAMVAVFLACKSQNDFRKLEHVIKVAHVCMDLRFPAIDVQSEFYMNLKDELLFLENVLLSVLGFEVDVELPHPYIVKICQLIRGSQELTKISYLLTTASIMVSTLCLQYKPRTVACVCVNLGARWSLVQIEPVSEERPWFYYVDPSLSTEGLNDLTDELGKAVLKGTLTMKSPVLNCVVSDTVVMTPFRTTKAGVTENSENDEKLSLVPAVTFRKRVRCDDSADEIKVKIPRNYVILR</sequence>
<organism evidence="4 5">
    <name type="scientific">Araneus ventricosus</name>
    <name type="common">Orbweaver spider</name>
    <name type="synonym">Epeira ventricosa</name>
    <dbReference type="NCBI Taxonomy" id="182803"/>
    <lineage>
        <taxon>Eukaryota</taxon>
        <taxon>Metazoa</taxon>
        <taxon>Ecdysozoa</taxon>
        <taxon>Arthropoda</taxon>
        <taxon>Chelicerata</taxon>
        <taxon>Arachnida</taxon>
        <taxon>Araneae</taxon>
        <taxon>Araneomorphae</taxon>
        <taxon>Entelegynae</taxon>
        <taxon>Araneoidea</taxon>
        <taxon>Araneidae</taxon>
        <taxon>Araneus</taxon>
    </lineage>
</organism>
<gene>
    <name evidence="4" type="primary">CCNT2</name>
    <name evidence="4" type="ORF">AVEN_183214_1</name>
</gene>
<feature type="domain" description="Cyclin-like" evidence="3">
    <location>
        <begin position="39"/>
        <end position="138"/>
    </location>
</feature>
<accession>A0A4Y2KQS3</accession>
<comment type="caution">
    <text evidence="4">The sequence shown here is derived from an EMBL/GenBank/DDBJ whole genome shotgun (WGS) entry which is preliminary data.</text>
</comment>
<dbReference type="GO" id="GO:0016538">
    <property type="term" value="F:cyclin-dependent protein serine/threonine kinase regulator activity"/>
    <property type="evidence" value="ECO:0007669"/>
    <property type="project" value="InterPro"/>
</dbReference>
<keyword evidence="5" id="KW-1185">Reference proteome</keyword>
<dbReference type="CDD" id="cd20539">
    <property type="entry name" value="CYCLIN_CCNT_rpt2"/>
    <property type="match status" value="1"/>
</dbReference>
<dbReference type="PANTHER" id="PTHR10026">
    <property type="entry name" value="CYCLIN"/>
    <property type="match status" value="1"/>
</dbReference>
<protein>
    <submittedName>
        <fullName evidence="4">Cyclin-T2</fullName>
    </submittedName>
</protein>
<dbReference type="EMBL" id="BGPR01004927">
    <property type="protein sequence ID" value="GBN04944.1"/>
    <property type="molecule type" value="Genomic_DNA"/>
</dbReference>
<evidence type="ECO:0000313" key="4">
    <source>
        <dbReference type="EMBL" id="GBN04944.1"/>
    </source>
</evidence>
<dbReference type="InterPro" id="IPR036915">
    <property type="entry name" value="Cyclin-like_sf"/>
</dbReference>
<evidence type="ECO:0000256" key="2">
    <source>
        <dbReference type="RuleBase" id="RU000383"/>
    </source>
</evidence>
<keyword evidence="1 2" id="KW-0195">Cyclin</keyword>
<evidence type="ECO:0000256" key="1">
    <source>
        <dbReference type="ARBA" id="ARBA00023127"/>
    </source>
</evidence>
<evidence type="ECO:0000313" key="5">
    <source>
        <dbReference type="Proteomes" id="UP000499080"/>
    </source>
</evidence>
<proteinExistence type="inferred from homology"/>
<dbReference type="OrthoDB" id="6432768at2759"/>
<dbReference type="Gene3D" id="1.10.472.10">
    <property type="entry name" value="Cyclin-like"/>
    <property type="match status" value="2"/>
</dbReference>
<dbReference type="GO" id="GO:0006357">
    <property type="term" value="P:regulation of transcription by RNA polymerase II"/>
    <property type="evidence" value="ECO:0007669"/>
    <property type="project" value="InterPro"/>
</dbReference>
<dbReference type="InterPro" id="IPR013763">
    <property type="entry name" value="Cyclin-like_dom"/>
</dbReference>
<dbReference type="Proteomes" id="UP000499080">
    <property type="component" value="Unassembled WGS sequence"/>
</dbReference>
<comment type="similarity">
    <text evidence="2">Belongs to the cyclin family.</text>
</comment>